<evidence type="ECO:0000256" key="4">
    <source>
        <dbReference type="ARBA" id="ARBA00023002"/>
    </source>
</evidence>
<evidence type="ECO:0000256" key="6">
    <source>
        <dbReference type="SAM" id="MobiDB-lite"/>
    </source>
</evidence>
<evidence type="ECO:0000256" key="3">
    <source>
        <dbReference type="ARBA" id="ARBA00022827"/>
    </source>
</evidence>
<feature type="compositionally biased region" description="Basic and acidic residues" evidence="6">
    <location>
        <begin position="654"/>
        <end position="671"/>
    </location>
</feature>
<comment type="caution">
    <text evidence="7">The sequence shown here is derived from an EMBL/GenBank/DDBJ whole genome shotgun (WGS) entry which is preliminary data.</text>
</comment>
<reference evidence="7 8" key="1">
    <citation type="submission" date="2024-02" db="EMBL/GenBank/DDBJ databases">
        <title>First draft genome assembly of two strains of Seiridium cardinale.</title>
        <authorList>
            <person name="Emiliani G."/>
            <person name="Scali E."/>
        </authorList>
    </citation>
    <scope>NUCLEOTIDE SEQUENCE [LARGE SCALE GENOMIC DNA]</scope>
    <source>
        <strain evidence="7 8">BM-138-000479</strain>
    </source>
</reference>
<evidence type="ECO:0000313" key="8">
    <source>
        <dbReference type="Proteomes" id="UP001465668"/>
    </source>
</evidence>
<protein>
    <recommendedName>
        <fullName evidence="9">Flavin-containing monooxygenase</fullName>
    </recommendedName>
</protein>
<dbReference type="PANTHER" id="PTHR42877">
    <property type="entry name" value="L-ORNITHINE N(5)-MONOOXYGENASE-RELATED"/>
    <property type="match status" value="1"/>
</dbReference>
<feature type="region of interest" description="Disordered" evidence="6">
    <location>
        <begin position="21"/>
        <end position="53"/>
    </location>
</feature>
<dbReference type="Pfam" id="PF00743">
    <property type="entry name" value="FMO-like"/>
    <property type="match status" value="1"/>
</dbReference>
<evidence type="ECO:0000256" key="1">
    <source>
        <dbReference type="ARBA" id="ARBA00010139"/>
    </source>
</evidence>
<gene>
    <name evidence="7" type="ORF">SCAR479_10280</name>
</gene>
<dbReference type="InterPro" id="IPR051209">
    <property type="entry name" value="FAD-bind_Monooxygenase_sf"/>
</dbReference>
<feature type="region of interest" description="Disordered" evidence="6">
    <location>
        <begin position="654"/>
        <end position="680"/>
    </location>
</feature>
<organism evidence="7 8">
    <name type="scientific">Seiridium cardinale</name>
    <dbReference type="NCBI Taxonomy" id="138064"/>
    <lineage>
        <taxon>Eukaryota</taxon>
        <taxon>Fungi</taxon>
        <taxon>Dikarya</taxon>
        <taxon>Ascomycota</taxon>
        <taxon>Pezizomycotina</taxon>
        <taxon>Sordariomycetes</taxon>
        <taxon>Xylariomycetidae</taxon>
        <taxon>Amphisphaeriales</taxon>
        <taxon>Sporocadaceae</taxon>
        <taxon>Seiridium</taxon>
    </lineage>
</organism>
<proteinExistence type="inferred from homology"/>
<dbReference type="Gene3D" id="3.50.50.60">
    <property type="entry name" value="FAD/NAD(P)-binding domain"/>
    <property type="match status" value="2"/>
</dbReference>
<feature type="compositionally biased region" description="Polar residues" evidence="6">
    <location>
        <begin position="25"/>
        <end position="36"/>
    </location>
</feature>
<dbReference type="SUPFAM" id="SSF51905">
    <property type="entry name" value="FAD/NAD(P)-binding domain"/>
    <property type="match status" value="1"/>
</dbReference>
<dbReference type="Pfam" id="PF11951">
    <property type="entry name" value="Fungal_trans_2"/>
    <property type="match status" value="1"/>
</dbReference>
<comment type="similarity">
    <text evidence="1">Belongs to the FAD-binding monooxygenase family.</text>
</comment>
<sequence length="1288" mass="146535">MHFIVSSPNYRYYCVPPPTSRRIDSSSVGQQDTHPTATADASFDHDFNDPQQPNAQALAESTFPWQEWGDPDEDEELDAGLHHLLQHKDFLNLLPDDSTQPFAGAVLGQAQKRTHQIAFRDDPVDTNFLPYTIQHFPEYLPRIPSPKPHATEEMNDSFTNPFAPDDGNCTHPALQRIRNPLAPQTTIQIDGFIKATFHLKAPGSSRELVKLPLFPSRPHQQQLPQHQLPHQQTVDNMDQPRLFDSAQIPPLPPNFGDIKLKTLDRKLFEFSICRGRTVVPNDNLYLKQITPMADKSSLVKHIILAVAASYVLDWYFDPAIKFQANWHYNRAVNLLEEELKNPANWHAGKGEPLIASLILFSHNENVNWEVIGTNEHFPKWYRGASLAEKILDASDPATSYEHPVNVQFTKARDQLGNRVCLDSVFSHCVYPLDVNPGKCRHLWLNHGSHREKRRIIGFTGLSSELMHSFVKITHLSARRKRRPQSDIIPVVGNEIRINLENFWQWTELVPCGYSTSQELLDSCQLDENGKVTTESEVTMLIAESYVAAAQIYLQCRLFRRRRNDPLVQKLLLRQLRTIQWQPTEGRLFTAQTPLFAVFIAAMVAYKEEDRNIIRGWFEPICKGSRGNVPPIYESVKQIWNWLDEREEERDAAEIKANRTNKGKEVATRDQDPADDESDNLDYRMNENDGVALDNSDAWWEDLVGELKSGTGSPSLLGAQAMEDYAIEDVPLGTRRPIRVVCIGAGYSGLLMSIIVSQKLQNQNVDFQVYELNGDLGGTWLVNSFCPNPHWSSVYPKAPEIHQYLKDTSNKYGCDKYISYHRKLSSAFWHEATGEWRLKITNVVSGIEAEDWCHVLINASGALNNWKWPQIEGIHQFRGKIMHSAAWDESYDFAGKKVAVLGIGASGVQLLPQLAKIVEHATLFARSPTWIAPQAKPAPPDSTYQSSFIDSNMNYSAEVQRRFSDDPTYLQLHRRDLADRRIESFKLLNGGRSPQEKLSDTLRSSMLQQLGHSEKAKFIAEYLIPSFPVGCRRLTPGPGFLETLTRDNVDMVWGAIERITDNGIQPVDGSYHDFDAIVCTTGFECSYAPRFTLRGRNGVDLSEQWLSSDPEAYFGTTVAGFPNYFMFVGPNCPVSNGGLVQAIQAQGVYIYKCISKMQLEGIRSMEVSQAAMGDYNIHSQAYLRDSIWAADCRSWYKRNTKDGRVIAVYSGSTHHFVEMMRKPRWEDYVFDYVTYDELAGIPRSKPNRFAFLGNGFTKREAENKSIGRTQTLNFEEFWNLMEIPTIYEE</sequence>
<keyword evidence="4" id="KW-0560">Oxidoreductase</keyword>
<evidence type="ECO:0000313" key="7">
    <source>
        <dbReference type="EMBL" id="KAK9772950.1"/>
    </source>
</evidence>
<dbReference type="Proteomes" id="UP001465668">
    <property type="component" value="Unassembled WGS sequence"/>
</dbReference>
<dbReference type="InterPro" id="IPR036188">
    <property type="entry name" value="FAD/NAD-bd_sf"/>
</dbReference>
<keyword evidence="2" id="KW-0285">Flavoprotein</keyword>
<dbReference type="PANTHER" id="PTHR42877:SF7">
    <property type="entry name" value="FLAVIN-BINDING MONOOXYGENASE-RELATED"/>
    <property type="match status" value="1"/>
</dbReference>
<keyword evidence="3" id="KW-0274">FAD</keyword>
<evidence type="ECO:0000256" key="5">
    <source>
        <dbReference type="ARBA" id="ARBA00023242"/>
    </source>
</evidence>
<dbReference type="EMBL" id="JARVKM010000055">
    <property type="protein sequence ID" value="KAK9772950.1"/>
    <property type="molecule type" value="Genomic_DNA"/>
</dbReference>
<accession>A0ABR2XGJ2</accession>
<keyword evidence="5" id="KW-0539">Nucleus</keyword>
<dbReference type="InterPro" id="IPR020946">
    <property type="entry name" value="Flavin_mOase-like"/>
</dbReference>
<evidence type="ECO:0008006" key="9">
    <source>
        <dbReference type="Google" id="ProtNLM"/>
    </source>
</evidence>
<keyword evidence="8" id="KW-1185">Reference proteome</keyword>
<name>A0ABR2XGJ2_9PEZI</name>
<evidence type="ECO:0000256" key="2">
    <source>
        <dbReference type="ARBA" id="ARBA00022630"/>
    </source>
</evidence>
<dbReference type="InterPro" id="IPR021858">
    <property type="entry name" value="Fun_TF"/>
</dbReference>